<evidence type="ECO:0000259" key="5">
    <source>
        <dbReference type="Pfam" id="PF12859"/>
    </source>
</evidence>
<evidence type="ECO:0000313" key="7">
    <source>
        <dbReference type="Proteomes" id="UP001465976"/>
    </source>
</evidence>
<accession>A0ABR3FE98</accession>
<proteinExistence type="predicted"/>
<dbReference type="Pfam" id="PF12859">
    <property type="entry name" value="ANAPC1"/>
    <property type="match status" value="2"/>
</dbReference>
<evidence type="ECO:0000256" key="2">
    <source>
        <dbReference type="ARBA" id="ARBA00022776"/>
    </source>
</evidence>
<dbReference type="PANTHER" id="PTHR12827:SF3">
    <property type="entry name" value="ANAPHASE-PROMOTING COMPLEX SUBUNIT 1"/>
    <property type="match status" value="1"/>
</dbReference>
<dbReference type="Proteomes" id="UP001465976">
    <property type="component" value="Unassembled WGS sequence"/>
</dbReference>
<evidence type="ECO:0000256" key="1">
    <source>
        <dbReference type="ARBA" id="ARBA00022618"/>
    </source>
</evidence>
<keyword evidence="2" id="KW-0498">Mitosis</keyword>
<evidence type="ECO:0000256" key="3">
    <source>
        <dbReference type="ARBA" id="ARBA00023306"/>
    </source>
</evidence>
<feature type="non-terminal residue" evidence="6">
    <location>
        <position position="694"/>
    </location>
</feature>
<protein>
    <submittedName>
        <fullName evidence="6">Anaphase-promoting complex subunit 1</fullName>
    </submittedName>
</protein>
<comment type="caution">
    <text evidence="6">The sequence shown here is derived from an EMBL/GenBank/DDBJ whole genome shotgun (WGS) entry which is preliminary data.</text>
</comment>
<dbReference type="InterPro" id="IPR049255">
    <property type="entry name" value="Apc1_N"/>
</dbReference>
<keyword evidence="7" id="KW-1185">Reference proteome</keyword>
<gene>
    <name evidence="6" type="primary">APC1_2</name>
    <name evidence="6" type="ORF">V5O48_008287</name>
</gene>
<sequence>MAEGEIILPFFQNPTSTVEQHLKSHRKPDTSHQESDLLKSIRAVLHSSTPEPSNPVHTTTFLFDENGVEDELTWDERVVVLSSGGVARKRWSFELEGQPILWACLGWIEVGGTKSTRGSSKLAPPKSSTERPTFGPFFYAAQNRTTKRDERDSRAPAVFVFLRTIGKAYLHTGNEYTFSIPFTVHRAWPISPHGLLLQRVLEPSEKIEAEITGDAILPTIFSLMNPLAEPLPVGLTSGILGGFQADSAASLKDEDETSNKPLKSLTPNEQIIWVSRWKPLSPDEIVVTVDVEKSRLTVWRYVYIKPKDTPRPLGRTRTRSLANKHRASIGGRGTSANYADTSQQFAGNLFDFPESELPPLSALPGMPPALSSTTTMASIASGSANPGLDFMPPPPLKDAPTRKRRNSLTRNELSVTMDRMALVNRAIDDALTAPNNLRMRTAIWAELLYVTELEPSEVQSYQSISVSLFDHRWDGQRDRSLLAICFPSTQNLRMFTLAREDQRLSLVPLDKLSALSATALRATREQCLDLLVLKPDRKTSILTQGTYEIPVSFVPDFTLHTTNPTRPPPSDGMDIEGSTSALRNHGQIASVRNRLNTSVGTVLTFDDGSCTRAVIDMIPRDPLTVEVLQQLALGMPADLVFGLHHLFLSAWAKRAFSTSDGVEFECLVSAFFTAFDLESGITFPQREASGLASE</sequence>
<keyword evidence="3" id="KW-0131">Cell cycle</keyword>
<evidence type="ECO:0000313" key="6">
    <source>
        <dbReference type="EMBL" id="KAL0573660.1"/>
    </source>
</evidence>
<name>A0ABR3FE98_9AGAR</name>
<reference evidence="6 7" key="1">
    <citation type="submission" date="2024-02" db="EMBL/GenBank/DDBJ databases">
        <title>A draft genome for the cacao thread blight pathogen Marasmius crinis-equi.</title>
        <authorList>
            <person name="Cohen S.P."/>
            <person name="Baruah I.K."/>
            <person name="Amoako-Attah I."/>
            <person name="Bukari Y."/>
            <person name="Meinhardt L.W."/>
            <person name="Bailey B.A."/>
        </authorList>
    </citation>
    <scope>NUCLEOTIDE SEQUENCE [LARGE SCALE GENOMIC DNA]</scope>
    <source>
        <strain evidence="6 7">GH-76</strain>
    </source>
</reference>
<evidence type="ECO:0000256" key="4">
    <source>
        <dbReference type="SAM" id="MobiDB-lite"/>
    </source>
</evidence>
<organism evidence="6 7">
    <name type="scientific">Marasmius crinis-equi</name>
    <dbReference type="NCBI Taxonomy" id="585013"/>
    <lineage>
        <taxon>Eukaryota</taxon>
        <taxon>Fungi</taxon>
        <taxon>Dikarya</taxon>
        <taxon>Basidiomycota</taxon>
        <taxon>Agaricomycotina</taxon>
        <taxon>Agaricomycetes</taxon>
        <taxon>Agaricomycetidae</taxon>
        <taxon>Agaricales</taxon>
        <taxon>Marasmiineae</taxon>
        <taxon>Marasmiaceae</taxon>
        <taxon>Marasmius</taxon>
    </lineage>
</organism>
<feature type="domain" description="Anaphase-promoting complex subunit 1 N-terminal" evidence="5">
    <location>
        <begin position="64"/>
        <end position="203"/>
    </location>
</feature>
<dbReference type="PANTHER" id="PTHR12827">
    <property type="entry name" value="MEIOTIC CHECKPOINT REGULATOR TSG24 FAMILY MEMBER"/>
    <property type="match status" value="1"/>
</dbReference>
<keyword evidence="1" id="KW-0132">Cell division</keyword>
<feature type="domain" description="Anaphase-promoting complex subunit 1 N-terminal" evidence="5">
    <location>
        <begin position="208"/>
        <end position="336"/>
    </location>
</feature>
<dbReference type="EMBL" id="JBAHYK010000477">
    <property type="protein sequence ID" value="KAL0573660.1"/>
    <property type="molecule type" value="Genomic_DNA"/>
</dbReference>
<dbReference type="InterPro" id="IPR024990">
    <property type="entry name" value="Apc1"/>
</dbReference>
<feature type="region of interest" description="Disordered" evidence="4">
    <location>
        <begin position="384"/>
        <end position="406"/>
    </location>
</feature>